<dbReference type="PANTHER" id="PTHR33406:SF6">
    <property type="entry name" value="MEMBRANE PROTEIN YDGH-RELATED"/>
    <property type="match status" value="1"/>
</dbReference>
<evidence type="ECO:0000313" key="9">
    <source>
        <dbReference type="EMBL" id="NII07377.1"/>
    </source>
</evidence>
<feature type="transmembrane region" description="Helical" evidence="7">
    <location>
        <begin position="692"/>
        <end position="711"/>
    </location>
</feature>
<gene>
    <name evidence="9" type="ORF">HBF25_13385</name>
</gene>
<dbReference type="Proteomes" id="UP000490980">
    <property type="component" value="Unassembled WGS sequence"/>
</dbReference>
<evidence type="ECO:0000256" key="3">
    <source>
        <dbReference type="ARBA" id="ARBA00022475"/>
    </source>
</evidence>
<dbReference type="Pfam" id="PF03176">
    <property type="entry name" value="MMPL"/>
    <property type="match status" value="2"/>
</dbReference>
<evidence type="ECO:0000256" key="7">
    <source>
        <dbReference type="SAM" id="Phobius"/>
    </source>
</evidence>
<name>A0A7X5UBM8_9GAMM</name>
<keyword evidence="6 7" id="KW-0472">Membrane</keyword>
<keyword evidence="3" id="KW-1003">Cell membrane</keyword>
<keyword evidence="4 7" id="KW-0812">Transmembrane</keyword>
<evidence type="ECO:0000313" key="10">
    <source>
        <dbReference type="Proteomes" id="UP000490980"/>
    </source>
</evidence>
<feature type="transmembrane region" description="Helical" evidence="7">
    <location>
        <begin position="662"/>
        <end position="686"/>
    </location>
</feature>
<feature type="transmembrane region" description="Helical" evidence="7">
    <location>
        <begin position="367"/>
        <end position="385"/>
    </location>
</feature>
<keyword evidence="10" id="KW-1185">Reference proteome</keyword>
<proteinExistence type="inferred from homology"/>
<feature type="transmembrane region" description="Helical" evidence="7">
    <location>
        <begin position="284"/>
        <end position="303"/>
    </location>
</feature>
<evidence type="ECO:0000256" key="4">
    <source>
        <dbReference type="ARBA" id="ARBA00022692"/>
    </source>
</evidence>
<reference evidence="9 10" key="1">
    <citation type="submission" date="2020-03" db="EMBL/GenBank/DDBJ databases">
        <authorList>
            <person name="Lai Q."/>
        </authorList>
    </citation>
    <scope>NUCLEOTIDE SEQUENCE [LARGE SCALE GENOMIC DNA]</scope>
    <source>
        <strain evidence="9 10">CCUG 25036</strain>
    </source>
</reference>
<evidence type="ECO:0000259" key="8">
    <source>
        <dbReference type="PROSITE" id="PS50156"/>
    </source>
</evidence>
<feature type="transmembrane region" description="Helical" evidence="7">
    <location>
        <begin position="309"/>
        <end position="332"/>
    </location>
</feature>
<evidence type="ECO:0000256" key="2">
    <source>
        <dbReference type="ARBA" id="ARBA00010157"/>
    </source>
</evidence>
<dbReference type="PROSITE" id="PS50156">
    <property type="entry name" value="SSD"/>
    <property type="match status" value="2"/>
</dbReference>
<dbReference type="AlphaFoldDB" id="A0A7X5UBM8"/>
<dbReference type="InterPro" id="IPR000731">
    <property type="entry name" value="SSD"/>
</dbReference>
<dbReference type="PANTHER" id="PTHR33406">
    <property type="entry name" value="MEMBRANE PROTEIN MJ1562-RELATED"/>
    <property type="match status" value="1"/>
</dbReference>
<evidence type="ECO:0000256" key="6">
    <source>
        <dbReference type="ARBA" id="ARBA00023136"/>
    </source>
</evidence>
<protein>
    <submittedName>
        <fullName evidence="9">MMPL family transporter</fullName>
    </submittedName>
</protein>
<feature type="transmembrane region" description="Helical" evidence="7">
    <location>
        <begin position="232"/>
        <end position="255"/>
    </location>
</feature>
<dbReference type="InterPro" id="IPR050545">
    <property type="entry name" value="Mycobact_MmpL"/>
</dbReference>
<dbReference type="InterPro" id="IPR004869">
    <property type="entry name" value="MMPL_dom"/>
</dbReference>
<organism evidence="9 10">
    <name type="scientific">Luteibacter anthropi</name>
    <dbReference type="NCBI Taxonomy" id="564369"/>
    <lineage>
        <taxon>Bacteria</taxon>
        <taxon>Pseudomonadati</taxon>
        <taxon>Pseudomonadota</taxon>
        <taxon>Gammaproteobacteria</taxon>
        <taxon>Lysobacterales</taxon>
        <taxon>Rhodanobacteraceae</taxon>
        <taxon>Luteibacter</taxon>
    </lineage>
</organism>
<feature type="domain" description="SSD" evidence="8">
    <location>
        <begin position="596"/>
        <end position="701"/>
    </location>
</feature>
<comment type="similarity">
    <text evidence="2">Belongs to the resistance-nodulation-cell division (RND) (TC 2.A.6) family. MmpL subfamily.</text>
</comment>
<comment type="subcellular location">
    <subcellularLocation>
        <location evidence="1">Cell membrane</location>
        <topology evidence="1">Multi-pass membrane protein</topology>
    </subcellularLocation>
</comment>
<dbReference type="Gene3D" id="1.20.1640.10">
    <property type="entry name" value="Multidrug efflux transporter AcrB transmembrane domain"/>
    <property type="match status" value="2"/>
</dbReference>
<dbReference type="EMBL" id="JAARLZ010000006">
    <property type="protein sequence ID" value="NII07377.1"/>
    <property type="molecule type" value="Genomic_DNA"/>
</dbReference>
<feature type="transmembrane region" description="Helical" evidence="7">
    <location>
        <begin position="207"/>
        <end position="226"/>
    </location>
</feature>
<feature type="transmembrane region" description="Helical" evidence="7">
    <location>
        <begin position="620"/>
        <end position="641"/>
    </location>
</feature>
<accession>A0A7X5UBM8</accession>
<keyword evidence="5 7" id="KW-1133">Transmembrane helix</keyword>
<dbReference type="RefSeq" id="WP_166949186.1">
    <property type="nucleotide sequence ID" value="NZ_JAARLZ010000006.1"/>
</dbReference>
<dbReference type="SUPFAM" id="SSF82866">
    <property type="entry name" value="Multidrug efflux transporter AcrB transmembrane domain"/>
    <property type="match status" value="2"/>
</dbReference>
<evidence type="ECO:0000256" key="5">
    <source>
        <dbReference type="ARBA" id="ARBA00022989"/>
    </source>
</evidence>
<evidence type="ECO:0000256" key="1">
    <source>
        <dbReference type="ARBA" id="ARBA00004651"/>
    </source>
</evidence>
<comment type="caution">
    <text evidence="9">The sequence shown here is derived from an EMBL/GenBank/DDBJ whole genome shotgun (WGS) entry which is preliminary data.</text>
</comment>
<feature type="transmembrane region" description="Helical" evidence="7">
    <location>
        <begin position="569"/>
        <end position="587"/>
    </location>
</feature>
<feature type="transmembrane region" description="Helical" evidence="7">
    <location>
        <begin position="594"/>
        <end position="614"/>
    </location>
</feature>
<sequence length="730" mass="78036">MDLRLDGHALVPPDDPAVAIDAQIKERFSQADAIVIFVESPGPEGILNTASLALVRKITLAVLDEPDITRRDVKSLATESRDRVASMDLSPYLSTVPDTVAAMQELREDIEATPILKGTLVAPDYSGASIVVQVPRGADRDSFYDRIRAIVASMDTGHDRLHIVGAPVAESQLGNHLLTDLARQLPVCGALLVWILWLAFRRAGAIAVVFAQVGACLLLTFGLMGWSGTPLYITTAVLPVILCTMGVASEVHMLVALQRDIPGCRPAGDAELALAVMSHVQRPVAITVLTTAIGFASFVLSDLPPVVSFGVWATLGTLFSLAWSLLVTPALYRALGVRHLDRRLPAVYMEGAMGWIDRCTHARMAPLWTLAVGLVLALGVLRLQVQDGWISGFSRASAFHQSMERVNRSMLGTHLLQVELDFPGHTQALHDPGVIQAIGRMEDALRVTAGVGGVTGPYGQLSGVRYLMNGRAEGSDVVRDDRRGIQRLWHQMGVGRGADRRSEVVDEERQRGLLTIYLKDANYRQTATIMTHAGELAGTLLAPMGGKIRFGGDVAVSQATIAANVRSQLVSVGSGILALFVFLLVILRRVSAACFAVLPVTVACLAVLGTMGWLGIPVGVATSMFISITLGIGIDFPLHLLEYADRERRRGVADPVASARRAVGPAIIIDSIVVGAGFGVLVFSQVPANVRLGALVAISVLASCACTLMLARDRRSYRARQQTSVAIGPG</sequence>
<feature type="transmembrane region" description="Helical" evidence="7">
    <location>
        <begin position="181"/>
        <end position="200"/>
    </location>
</feature>
<feature type="domain" description="SSD" evidence="8">
    <location>
        <begin position="203"/>
        <end position="334"/>
    </location>
</feature>
<dbReference type="GO" id="GO:0005886">
    <property type="term" value="C:plasma membrane"/>
    <property type="evidence" value="ECO:0007669"/>
    <property type="project" value="UniProtKB-SubCell"/>
</dbReference>